<dbReference type="InterPro" id="IPR009061">
    <property type="entry name" value="DNA-bd_dom_put_sf"/>
</dbReference>
<dbReference type="EMBL" id="ACMP01000160">
    <property type="protein sequence ID" value="EEL67679.1"/>
    <property type="molecule type" value="Genomic_DNA"/>
</dbReference>
<dbReference type="PROSITE" id="PS50937">
    <property type="entry name" value="HTH_MERR_2"/>
    <property type="match status" value="1"/>
</dbReference>
<dbReference type="EMBL" id="CP065877">
    <property type="protein sequence ID" value="QQA17226.1"/>
    <property type="molecule type" value="Genomic_DNA"/>
</dbReference>
<dbReference type="Gene3D" id="1.10.1660.10">
    <property type="match status" value="1"/>
</dbReference>
<dbReference type="PANTHER" id="PTHR30204">
    <property type="entry name" value="REDOX-CYCLING DRUG-SENSING TRANSCRIPTIONAL ACTIVATOR SOXR"/>
    <property type="match status" value="1"/>
</dbReference>
<reference evidence="5 6" key="2">
    <citation type="submission" date="2018-08" db="EMBL/GenBank/DDBJ databases">
        <title>Freshwater and sediment microbial communities from various areas in North America, analyzing microbe dynamics in response to fracking.</title>
        <authorList>
            <person name="Lamendella R."/>
        </authorList>
    </citation>
    <scope>NUCLEOTIDE SEQUENCE [LARGE SCALE GENOMIC DNA]</scope>
    <source>
        <strain evidence="5 6">DB-1</strain>
    </source>
</reference>
<evidence type="ECO:0000313" key="6">
    <source>
        <dbReference type="Proteomes" id="UP000256530"/>
    </source>
</evidence>
<dbReference type="KEGG" id="bmyo:BG05_4596"/>
<dbReference type="AlphaFoldDB" id="A0A0B5RSN1"/>
<evidence type="ECO:0000313" key="4">
    <source>
        <dbReference type="EMBL" id="QQA17226.1"/>
    </source>
</evidence>
<gene>
    <name evidence="3" type="ORF">bcere0026_53820</name>
    <name evidence="5" type="ORF">DET55_112163</name>
    <name evidence="4" type="ORF">I6G81_07115</name>
</gene>
<dbReference type="SMART" id="SM00422">
    <property type="entry name" value="HTH_MERR"/>
    <property type="match status" value="1"/>
</dbReference>
<proteinExistence type="predicted"/>
<dbReference type="SUPFAM" id="SSF55136">
    <property type="entry name" value="Probable bacterial effector-binding domain"/>
    <property type="match status" value="1"/>
</dbReference>
<dbReference type="PANTHER" id="PTHR30204:SF85">
    <property type="entry name" value="MULTIDRUG-EFFLUX TRANSPORTER 2 REGULATOR"/>
    <property type="match status" value="1"/>
</dbReference>
<dbReference type="InterPro" id="IPR000551">
    <property type="entry name" value="MerR-type_HTH_dom"/>
</dbReference>
<protein>
    <submittedName>
        <fullName evidence="5">DNA-binding transcriptional MerR regulator</fullName>
    </submittedName>
    <submittedName>
        <fullName evidence="3">MerR family transcriptional regulator</fullName>
    </submittedName>
</protein>
<dbReference type="Proteomes" id="UP000001753">
    <property type="component" value="Chromosome"/>
</dbReference>
<dbReference type="Gene3D" id="3.20.80.10">
    <property type="entry name" value="Regulatory factor, effector binding domain"/>
    <property type="match status" value="1"/>
</dbReference>
<accession>C2Y335</accession>
<feature type="domain" description="HTH merR-type" evidence="2">
    <location>
        <begin position="8"/>
        <end position="77"/>
    </location>
</feature>
<evidence type="ECO:0000313" key="3">
    <source>
        <dbReference type="EMBL" id="EEL67679.1"/>
    </source>
</evidence>
<evidence type="ECO:0000259" key="2">
    <source>
        <dbReference type="PROSITE" id="PS50937"/>
    </source>
</evidence>
<dbReference type="Proteomes" id="UP000256530">
    <property type="component" value="Unassembled WGS sequence"/>
</dbReference>
<dbReference type="InterPro" id="IPR011256">
    <property type="entry name" value="Reg_factor_effector_dom_sf"/>
</dbReference>
<evidence type="ECO:0000256" key="1">
    <source>
        <dbReference type="ARBA" id="ARBA00023125"/>
    </source>
</evidence>
<dbReference type="InterPro" id="IPR029442">
    <property type="entry name" value="GyrI-like"/>
</dbReference>
<dbReference type="SUPFAM" id="SSF46955">
    <property type="entry name" value="Putative DNA-binding domain"/>
    <property type="match status" value="1"/>
</dbReference>
<dbReference type="HOGENOM" id="CLU_065103_0_2_9"/>
<evidence type="ECO:0000313" key="7">
    <source>
        <dbReference type="Proteomes" id="UP000596196"/>
    </source>
</evidence>
<keyword evidence="1 5" id="KW-0238">DNA-binding</keyword>
<sequence>MERKNLKTLSTGEFASYFGVKKDTLFYYDRINLFKPAGKLPNGYRYYTYDQINTFSTLQSLRKVGVSIEELKEYLNSPNTYKLVEMAKQQTVLVEEEIEKLIQIRRFFKGIISMEEERKNVEVGKVYIQKTQKKSIFLSDVNSKNSMTDFDWVKHFSKQIGLFVPAPIGSVITRESLIQERYEEVDHLFCYSDLETGQSKPGGIYVIYYHQGSYKDIESAYHNITEFIKSEGYVIEGNAYEDYFYNPLRTNNKEEYLTKISIQVTKCLKS</sequence>
<dbReference type="Pfam" id="PF06445">
    <property type="entry name" value="GyrI-like"/>
    <property type="match status" value="1"/>
</dbReference>
<reference evidence="4 7" key="3">
    <citation type="submission" date="2020-12" db="EMBL/GenBank/DDBJ databases">
        <title>FDA dAtabase for Regulatory Grade micrObial Sequences (FDA-ARGOS): Supporting development and validation of Infectious Disease Dx tests.</title>
        <authorList>
            <person name="Nelson B."/>
            <person name="Plummer A."/>
            <person name="Tallon L."/>
            <person name="Sadzewicz L."/>
            <person name="Zhao X."/>
            <person name="Boylan J."/>
            <person name="Ott S."/>
            <person name="Bowen H."/>
            <person name="Vavikolanu K."/>
            <person name="Mehta A."/>
            <person name="Aluvathingal J."/>
            <person name="Nadendla S."/>
            <person name="Myers T."/>
            <person name="Yan Y."/>
            <person name="Sichtig H."/>
        </authorList>
    </citation>
    <scope>NUCLEOTIDE SEQUENCE [LARGE SCALE GENOMIC DNA]</scope>
    <source>
        <strain evidence="4 7">FDAARGOS_924</strain>
    </source>
</reference>
<evidence type="ECO:0000313" key="5">
    <source>
        <dbReference type="EMBL" id="REF33718.1"/>
    </source>
</evidence>
<dbReference type="InterPro" id="IPR047057">
    <property type="entry name" value="MerR_fam"/>
</dbReference>
<accession>A0A0B5RSN1</accession>
<keyword evidence="7" id="KW-1185">Reference proteome</keyword>
<dbReference type="EMBL" id="QTTY01000012">
    <property type="protein sequence ID" value="REF33718.1"/>
    <property type="molecule type" value="Genomic_DNA"/>
</dbReference>
<name>A0A0B5RSN1_BACMY</name>
<dbReference type="GO" id="GO:0003700">
    <property type="term" value="F:DNA-binding transcription factor activity"/>
    <property type="evidence" value="ECO:0007669"/>
    <property type="project" value="InterPro"/>
</dbReference>
<dbReference type="Proteomes" id="UP000596196">
    <property type="component" value="Chromosome"/>
</dbReference>
<dbReference type="GO" id="GO:0003677">
    <property type="term" value="F:DNA binding"/>
    <property type="evidence" value="ECO:0007669"/>
    <property type="project" value="UniProtKB-KW"/>
</dbReference>
<organism evidence="3">
    <name type="scientific">Bacillus mycoides</name>
    <dbReference type="NCBI Taxonomy" id="1405"/>
    <lineage>
        <taxon>Bacteria</taxon>
        <taxon>Bacillati</taxon>
        <taxon>Bacillota</taxon>
        <taxon>Bacilli</taxon>
        <taxon>Bacillales</taxon>
        <taxon>Bacillaceae</taxon>
        <taxon>Bacillus</taxon>
        <taxon>Bacillus cereus group</taxon>
    </lineage>
</organism>
<dbReference type="Pfam" id="PF13411">
    <property type="entry name" value="MerR_1"/>
    <property type="match status" value="1"/>
</dbReference>
<reference evidence="3" key="1">
    <citation type="journal article" date="2012" name="Genome Res.">
        <title>Genomic characterization of the Bacillus cereus sensu lato species: Backdrop to the evolution of Bacillus anthracis.</title>
        <authorList>
            <person name="Zwick M.E."/>
            <person name="Joseph S.J."/>
            <person name="Didelot X."/>
            <person name="Chen P.E."/>
            <person name="Bishop-Lilly K.A."/>
            <person name="Stewart A.C."/>
            <person name="Willner K."/>
            <person name="Nolan N."/>
            <person name="Lentz S."/>
            <person name="Thomason M.K."/>
            <person name="Sozhamannan S."/>
            <person name="Mateczun A.J."/>
            <person name="Du L."/>
            <person name="Read T.D."/>
        </authorList>
    </citation>
    <scope>NUCLEOTIDE SEQUENCE [LARGE SCALE GENOMIC DNA]</scope>
    <source>
        <strain evidence="3">AH603</strain>
    </source>
</reference>
<dbReference type="RefSeq" id="WP_000440177.1">
    <property type="nucleotide sequence ID" value="NZ_CM000737.1"/>
</dbReference>